<dbReference type="Proteomes" id="UP000265520">
    <property type="component" value="Unassembled WGS sequence"/>
</dbReference>
<proteinExistence type="predicted"/>
<dbReference type="AlphaFoldDB" id="A0A392MVQ4"/>
<sequence length="75" mass="8311">MSGELFPQIFPRSDGLRGQVLVPDHGSLLQYPHDVAGKGTARRVLVTLDWGMRRGVVMLRRHRATIFSVSTVPVA</sequence>
<protein>
    <submittedName>
        <fullName evidence="1">Uncharacterized protein</fullName>
    </submittedName>
</protein>
<reference evidence="1 2" key="1">
    <citation type="journal article" date="2018" name="Front. Plant Sci.">
        <title>Red Clover (Trifolium pratense) and Zigzag Clover (T. medium) - A Picture of Genomic Similarities and Differences.</title>
        <authorList>
            <person name="Dluhosova J."/>
            <person name="Istvanek J."/>
            <person name="Nedelnik J."/>
            <person name="Repkova J."/>
        </authorList>
    </citation>
    <scope>NUCLEOTIDE SEQUENCE [LARGE SCALE GENOMIC DNA]</scope>
    <source>
        <strain evidence="2">cv. 10/8</strain>
        <tissue evidence="1">Leaf</tissue>
    </source>
</reference>
<organism evidence="1 2">
    <name type="scientific">Trifolium medium</name>
    <dbReference type="NCBI Taxonomy" id="97028"/>
    <lineage>
        <taxon>Eukaryota</taxon>
        <taxon>Viridiplantae</taxon>
        <taxon>Streptophyta</taxon>
        <taxon>Embryophyta</taxon>
        <taxon>Tracheophyta</taxon>
        <taxon>Spermatophyta</taxon>
        <taxon>Magnoliopsida</taxon>
        <taxon>eudicotyledons</taxon>
        <taxon>Gunneridae</taxon>
        <taxon>Pentapetalae</taxon>
        <taxon>rosids</taxon>
        <taxon>fabids</taxon>
        <taxon>Fabales</taxon>
        <taxon>Fabaceae</taxon>
        <taxon>Papilionoideae</taxon>
        <taxon>50 kb inversion clade</taxon>
        <taxon>NPAAA clade</taxon>
        <taxon>Hologalegina</taxon>
        <taxon>IRL clade</taxon>
        <taxon>Trifolieae</taxon>
        <taxon>Trifolium</taxon>
    </lineage>
</organism>
<accession>A0A392MVQ4</accession>
<name>A0A392MVQ4_9FABA</name>
<dbReference type="EMBL" id="LXQA010020796">
    <property type="protein sequence ID" value="MCH91616.1"/>
    <property type="molecule type" value="Genomic_DNA"/>
</dbReference>
<comment type="caution">
    <text evidence="1">The sequence shown here is derived from an EMBL/GenBank/DDBJ whole genome shotgun (WGS) entry which is preliminary data.</text>
</comment>
<keyword evidence="2" id="KW-1185">Reference proteome</keyword>
<evidence type="ECO:0000313" key="2">
    <source>
        <dbReference type="Proteomes" id="UP000265520"/>
    </source>
</evidence>
<evidence type="ECO:0000313" key="1">
    <source>
        <dbReference type="EMBL" id="MCH91616.1"/>
    </source>
</evidence>